<evidence type="ECO:0000256" key="4">
    <source>
        <dbReference type="ARBA" id="ARBA00022953"/>
    </source>
</evidence>
<keyword evidence="4" id="KW-0693">Viral RNA replication</keyword>
<evidence type="ECO:0000259" key="5">
    <source>
        <dbReference type="PROSITE" id="PS50507"/>
    </source>
</evidence>
<dbReference type="SUPFAM" id="SSF56672">
    <property type="entry name" value="DNA/RNA polymerases"/>
    <property type="match status" value="1"/>
</dbReference>
<dbReference type="GO" id="GO:0003968">
    <property type="term" value="F:RNA-directed RNA polymerase activity"/>
    <property type="evidence" value="ECO:0007669"/>
    <property type="project" value="InterPro"/>
</dbReference>
<dbReference type="GO" id="GO:0008174">
    <property type="term" value="F:mRNA methyltransferase activity"/>
    <property type="evidence" value="ECO:0007669"/>
    <property type="project" value="UniProtKB-UniRule"/>
</dbReference>
<feature type="domain" description="RdRp catalytic" evidence="5">
    <location>
        <begin position="2432"/>
        <end position="2547"/>
    </location>
</feature>
<dbReference type="GO" id="GO:0006351">
    <property type="term" value="P:DNA-templated transcription"/>
    <property type="evidence" value="ECO:0007669"/>
    <property type="project" value="InterPro"/>
</dbReference>
<protein>
    <submittedName>
        <fullName evidence="8">Replicase protein</fullName>
    </submittedName>
</protein>
<dbReference type="InterPro" id="IPR001788">
    <property type="entry name" value="RNA-dep_RNA_pol_alsuvir"/>
</dbReference>
<evidence type="ECO:0000259" key="7">
    <source>
        <dbReference type="PROSITE" id="PS51743"/>
    </source>
</evidence>
<feature type="domain" description="Alphavirus-like MT" evidence="7">
    <location>
        <begin position="97"/>
        <end position="306"/>
    </location>
</feature>
<dbReference type="InterPro" id="IPR027417">
    <property type="entry name" value="P-loop_NTPase"/>
</dbReference>
<keyword evidence="1" id="KW-0808">Transferase</keyword>
<dbReference type="PROSITE" id="PS51657">
    <property type="entry name" value="PSRV_HELICASE"/>
    <property type="match status" value="1"/>
</dbReference>
<dbReference type="PROSITE" id="PS51743">
    <property type="entry name" value="ALPHAVIRUS_MT"/>
    <property type="match status" value="1"/>
</dbReference>
<dbReference type="InterPro" id="IPR027351">
    <property type="entry name" value="(+)RNA_virus_helicase_core_dom"/>
</dbReference>
<dbReference type="InterPro" id="IPR043502">
    <property type="entry name" value="DNA/RNA_pol_sf"/>
</dbReference>
<feature type="domain" description="(+)RNA virus helicase C-terminal" evidence="6">
    <location>
        <begin position="1613"/>
        <end position="1942"/>
    </location>
</feature>
<dbReference type="GO" id="GO:0016556">
    <property type="term" value="P:mRNA modification"/>
    <property type="evidence" value="ECO:0007669"/>
    <property type="project" value="InterPro"/>
</dbReference>
<evidence type="ECO:0000313" key="8">
    <source>
        <dbReference type="EMBL" id="UTQ79653.1"/>
    </source>
</evidence>
<dbReference type="GO" id="GO:0005524">
    <property type="term" value="F:ATP binding"/>
    <property type="evidence" value="ECO:0007669"/>
    <property type="project" value="UniProtKB-KW"/>
</dbReference>
<dbReference type="GO" id="GO:0039694">
    <property type="term" value="P:viral RNA genome replication"/>
    <property type="evidence" value="ECO:0007669"/>
    <property type="project" value="InterPro"/>
</dbReference>
<keyword evidence="3" id="KW-0067">ATP-binding</keyword>
<dbReference type="Pfam" id="PF01443">
    <property type="entry name" value="Viral_helicase1"/>
    <property type="match status" value="1"/>
</dbReference>
<dbReference type="Gene3D" id="3.40.50.300">
    <property type="entry name" value="P-loop containing nucleotide triphosphate hydrolases"/>
    <property type="match status" value="2"/>
</dbReference>
<sequence length="2667" mass="304539">MVSTTDYGDVFGQKLTSHLLQTLAPTVNKTYEELESEINVQLLRNPDVQKSLISHSIDNARQLASVKRTRVINIMQKLSSSQQARLQDSFSMFTLDFRKAIDSGPHAFSRAHRECERNFCLNELGFSGTSLPVNGYDVCLKDIGGNPLTYLGKEFTNVHTCFPLFDVRCLSSQLFWKETAFYAIIWYERKKKKKFLILCWGDSRSICYKPSQFCGVKSMYVMFLHSVYNITNQDLAAIMYKSGALYGYGCFIFDPIILVTNQGQLEHLECNYLKFYRGRNLFIRFWFENDVQQAYEHLYSDYVQLIRTRSVACSVGGEKHYYLITPREIKNSVLFFSVDKCIEGTIPKSFSTIVYTCDFLKDKLLLYTYSWNTIGDRLRGGPGSHMKPIRIIVPKRMFDNLYSYALVLPDGKLTIKNLMTAAMTFNTREIIRGQSVSDFQRMDPREVQHLVYAIFYMVYVSQYEGSKTLSQLLQSEEKVRKFESRGWVSRFVSGLFSGRGDRVSYVTLQDIAVESVECQETCMFRKLWDDFLEWVRRTSHASRDYECVISDTMCRFITIGEELDVMYAERGVYDRGTHSSEISDIISPEMVFEVMKSELPSQNICYLSEIDYVESECCEPDLEIIPNFSEGDCIYESLRDAGVTDESVDQIRARLSSSSYLDELLHRDECLKNLLSSTSPSNYGDENNFLLIAKEYKIRVCIHRANMPCMRYGCGVLFHFSIADGHCQALKRNYVLPLVWNSLLSVSEENKLSVDCLYCDSVTFPLTSLIASKEEQERKYNVHHQSLDCRVLDDKKRRALVTTNPYSFVMDNFLGYSCVEELCIKEALVRSRLSFAGSIACVVNFPISKLFSELLVARKYLYLHNTVSFSDDCCLLPVSFEVAGVHDLPISDNIERSSLKLFETNHDMVEGFLAVMLKKYYGPSAVSADDLDAFICFETMLCLRSLKPGFDALFVVDFNYTPVFLLCLEHLTRSFEKVEMYSSSVSVPCRPLVNIVCRRRIRNLETVISNEEVIRNVFNSRVGSASVSAELANVLEGFQSRICRLTEVYYDHLSVSLTPLERVYQCESKYRDAMEVLLAYSVVDRRGEWRTQDANGFSAGGISGASLLSQVDRKCEEEKIKKNKKKFYSGSGAPKPVRRARLAKKNKNYVETNQFGDMSCGGLIFLNSQLKEKDGPNSGRPQDKPLRLIDNVDEQVKKKNKEKKIKMLSSSFPVVKKGTSNEDIVPPERLVDDYTEPAKSPFFFEGIYQGCSARVDSRFVDGSNTTNFQRQLLHVNSIDEIICERTVTVKHPFADVYPSTVCALSAADSNSIDEYEDCCSAVSLKERVVTPTENCSVDRLFNSCPPFGVDFTTIFHSDLSVQSGIDNISIVKKGGPDKSLSFGDFSSSESKGVIATIGLKCRRILNPNYGNCREWENTNMFISTTPVFEPVVVRGINAAMKKILDNKNSRVVGGSEEVEESRDGFVDEPATDLKVASFREEKSGFSYVRESYSQAVLRFTEFEPTTPSAHAQHEFLSYLKSTYECVLGEVRTFYDRCLFMHSNLDTAIREWPGYFGIYDVEQLCFVIPPKNYSGKFAYQKFFSADCRLFDISELPMHSKIEFSFEFRTRRCVIVNEYCLHGYDLEMFVGLVTIYRNDWQLPSDSHIIQAGPGTGKTTYIIREHNICTAPDPSTVILATREGCSDFRSRVAKNYGCEEGYQFRQYYRTLASYLINKEKAVPTRTMYIDEALMSHPGAIFFCIQLCGASVVRLLGDTLQIPFVNRTPSFVCKYLQLTSFLNISEVLDVSYRCPLDIVWRFHPNYLTVNEQYGIEKGLRSANYNTQSVVYVGITGIQDVPVVNNVKYLTFTQSEKETLSGLGCDVSTVHEYQGKESETIYLVRINPYPQESIFLNFNYVLVALTRHKKKCRYYTKVTTDLITEIIGVNELVGGNIASDSEMSQLYADVATKDCESKVPASVCVDKRKFGKVGGIRNEWSEEDAAFKSVLYTVEKYVPNLSYISCLHRSGSASNTPFTEVHFVPLYGRYNSNPKYVVGAKGIVLKRKNRTGHCYDKNGKGVLNEYIITIESSSSPERNPSLRYVNQILINNGTNLKNLSISRIALDRNSLCELDLNAVVGMLWKNFRVPVTIYSNDFIEQLESEIFCLLNVNATIEPPDPIVENMHYSYPMHTFVNSIPFPIVLSLCQKLLDEVFSDQSYVDQKLDAWLVHSSDLTLFSGGYQFSSIKGVYRFPLYDNMCPTLKTPMYPTRSVTSREVRIALEKRNLAVPQLSGHVDTSDTSKKMLDSLILNCFDMAKLKVNNYRSLGLSGNDVHDWLRGQDVHVVEQIVPDFPLHKRAIDSYMYSIKRCPKPNLTIDAAKSYAALQTIVYHEKDINALFCTQFRKIKSRIMSSLLPHIKIFCDMSPAEFADELTKDIDKVLAVFSGDDSYISDGYYNMEIDISKYDKSQGLLALEFDCLVLEYFGMPAYLVELWYYGHVLTYVYDRATSVKCMIPFQRKSGDASTFILNTVFLMGVISNEIPLRELSNIRLENYADPAKYANLYNLEVKFFTYDNPYFCSKFLLRLPDRWIFCPDPLKLLVKLGRSDLVNPDHVECYRQSFADSVKVYCDYNVCYYVSVAMRERYKLKMDVVYLLAALPELSTVEEFSKLYTALAGDRIDYNRKYFAKID</sequence>
<proteinExistence type="evidence at transcript level"/>
<dbReference type="Pfam" id="PF00978">
    <property type="entry name" value="RdRP_2"/>
    <property type="match status" value="1"/>
</dbReference>
<evidence type="ECO:0000256" key="3">
    <source>
        <dbReference type="ARBA" id="ARBA00022840"/>
    </source>
</evidence>
<dbReference type="InterPro" id="IPR007094">
    <property type="entry name" value="RNA-dir_pol_PSvirus"/>
</dbReference>
<accession>A0A976RX54</accession>
<organism evidence="8">
    <name type="scientific">Aphis glycines nege-like virus 1</name>
    <dbReference type="NCBI Taxonomy" id="2961854"/>
    <lineage>
        <taxon>Viruses</taxon>
        <taxon>Riboviria</taxon>
    </lineage>
</organism>
<dbReference type="EMBL" id="MW528417">
    <property type="protein sequence ID" value="UTQ79653.1"/>
    <property type="molecule type" value="mRNA"/>
</dbReference>
<name>A0A976RX54_9VIRU</name>
<dbReference type="CDD" id="cd23254">
    <property type="entry name" value="Kitaviridae_RdRp"/>
    <property type="match status" value="1"/>
</dbReference>
<evidence type="ECO:0000259" key="6">
    <source>
        <dbReference type="PROSITE" id="PS51657"/>
    </source>
</evidence>
<evidence type="ECO:0000256" key="1">
    <source>
        <dbReference type="ARBA" id="ARBA00022679"/>
    </source>
</evidence>
<dbReference type="SUPFAM" id="SSF52540">
    <property type="entry name" value="P-loop containing nucleoside triphosphate hydrolases"/>
    <property type="match status" value="1"/>
</dbReference>
<keyword evidence="2" id="KW-0548">Nucleotidyltransferase</keyword>
<keyword evidence="3" id="KW-0547">Nucleotide-binding</keyword>
<dbReference type="PROSITE" id="PS50507">
    <property type="entry name" value="RDRP_SSRNA_POS"/>
    <property type="match status" value="1"/>
</dbReference>
<evidence type="ECO:0000256" key="2">
    <source>
        <dbReference type="ARBA" id="ARBA00022695"/>
    </source>
</evidence>
<reference evidence="8" key="1">
    <citation type="submission" date="2021-01" db="EMBL/GenBank/DDBJ databases">
        <authorList>
            <person name="Lu g."/>
            <person name="Ye z."/>
        </authorList>
    </citation>
    <scope>NUCLEOTIDE SEQUENCE</scope>
    <source>
        <strain evidence="8">ABC1</strain>
    </source>
</reference>
<dbReference type="GO" id="GO:0006396">
    <property type="term" value="P:RNA processing"/>
    <property type="evidence" value="ECO:0007669"/>
    <property type="project" value="InterPro"/>
</dbReference>
<dbReference type="InterPro" id="IPR002588">
    <property type="entry name" value="Alphavirus-like_MT_dom"/>
</dbReference>
<dbReference type="GO" id="GO:0003723">
    <property type="term" value="F:RNA binding"/>
    <property type="evidence" value="ECO:0007669"/>
    <property type="project" value="InterPro"/>
</dbReference>